<keyword evidence="2" id="KW-1185">Reference proteome</keyword>
<evidence type="ECO:0000313" key="2">
    <source>
        <dbReference type="Proteomes" id="UP000565745"/>
    </source>
</evidence>
<gene>
    <name evidence="1" type="ORF">GGR93_001744</name>
</gene>
<dbReference type="Proteomes" id="UP000565745">
    <property type="component" value="Unassembled WGS sequence"/>
</dbReference>
<dbReference type="InterPro" id="IPR025187">
    <property type="entry name" value="DUF4112"/>
</dbReference>
<comment type="caution">
    <text evidence="1">The sequence shown here is derived from an EMBL/GenBank/DDBJ whole genome shotgun (WGS) entry which is preliminary data.</text>
</comment>
<dbReference type="Pfam" id="PF13430">
    <property type="entry name" value="DUF4112"/>
    <property type="match status" value="1"/>
</dbReference>
<accession>A0A7W6M7X7</accession>
<evidence type="ECO:0000313" key="1">
    <source>
        <dbReference type="EMBL" id="MBB4173971.1"/>
    </source>
</evidence>
<dbReference type="EMBL" id="JACIFU010000002">
    <property type="protein sequence ID" value="MBB4173971.1"/>
    <property type="molecule type" value="Genomic_DNA"/>
</dbReference>
<organism evidence="1 2">
    <name type="scientific">Sulfitobacter noctilucicola</name>
    <dbReference type="NCBI Taxonomy" id="1342301"/>
    <lineage>
        <taxon>Bacteria</taxon>
        <taxon>Pseudomonadati</taxon>
        <taxon>Pseudomonadota</taxon>
        <taxon>Alphaproteobacteria</taxon>
        <taxon>Rhodobacterales</taxon>
        <taxon>Roseobacteraceae</taxon>
        <taxon>Sulfitobacter</taxon>
    </lineage>
</organism>
<name>A0A7W6M7X7_9RHOB</name>
<dbReference type="PANTHER" id="PTHR35519:SF2">
    <property type="entry name" value="PH DOMAIN PROTEIN"/>
    <property type="match status" value="1"/>
</dbReference>
<dbReference type="AlphaFoldDB" id="A0A7W6M7X7"/>
<proteinExistence type="predicted"/>
<protein>
    <recommendedName>
        <fullName evidence="3">DUF4112 domain-containing protein</fullName>
    </recommendedName>
</protein>
<reference evidence="1 2" key="1">
    <citation type="submission" date="2020-08" db="EMBL/GenBank/DDBJ databases">
        <title>Genomic Encyclopedia of Type Strains, Phase IV (KMG-IV): sequencing the most valuable type-strain genomes for metagenomic binning, comparative biology and taxonomic classification.</title>
        <authorList>
            <person name="Goeker M."/>
        </authorList>
    </citation>
    <scope>NUCLEOTIDE SEQUENCE [LARGE SCALE GENOMIC DNA]</scope>
    <source>
        <strain evidence="1 2">DSM 101015</strain>
    </source>
</reference>
<sequence length="142" mass="15530">MKDARFFSMETQNTPHPHAKDLDRLRRLANRMDNAVRLPIVGVRVGWDAVLGLVPGIGDALALAPSAYIIKESHRMGVPAPTLARMGMNSGIDLLIGSIPLVGDIFDIGWRSKTRNVDLLETHLNRVASKKKAASLRPSVSQ</sequence>
<evidence type="ECO:0008006" key="3">
    <source>
        <dbReference type="Google" id="ProtNLM"/>
    </source>
</evidence>
<dbReference type="RefSeq" id="WP_241461352.1">
    <property type="nucleotide sequence ID" value="NZ_JASD01000008.1"/>
</dbReference>
<dbReference type="PANTHER" id="PTHR35519">
    <property type="entry name" value="MEMBRANE PROTEINS"/>
    <property type="match status" value="1"/>
</dbReference>